<protein>
    <recommendedName>
        <fullName evidence="3">Addiction module toxin RelE</fullName>
    </recommendedName>
</protein>
<reference evidence="1 2" key="1">
    <citation type="journal article" date="2016" name="Nat. Commun.">
        <title>Thousands of microbial genomes shed light on interconnected biogeochemical processes in an aquifer system.</title>
        <authorList>
            <person name="Anantharaman K."/>
            <person name="Brown C.T."/>
            <person name="Hug L.A."/>
            <person name="Sharon I."/>
            <person name="Castelle C.J."/>
            <person name="Probst A.J."/>
            <person name="Thomas B.C."/>
            <person name="Singh A."/>
            <person name="Wilkins M.J."/>
            <person name="Karaoz U."/>
            <person name="Brodie E.L."/>
            <person name="Williams K.H."/>
            <person name="Hubbard S.S."/>
            <person name="Banfield J.F."/>
        </authorList>
    </citation>
    <scope>NUCLEOTIDE SEQUENCE [LARGE SCALE GENOMIC DNA]</scope>
</reference>
<dbReference type="AlphaFoldDB" id="A0A1F5H406"/>
<accession>A0A1F5H406</accession>
<dbReference type="STRING" id="1797725.A3A49_02845"/>
<sequence>MDSKWKLVYYETVQGASPVFNFIGSLELKTRLKVADTLDLLKEFGTRIGLPYAKKLTGSELWELRILGSDSIRIFYVAIVDKNFLLLHGFQKKKQKTDRKEIKTAERRLRDFRERQ</sequence>
<evidence type="ECO:0000313" key="2">
    <source>
        <dbReference type="Proteomes" id="UP000176740"/>
    </source>
</evidence>
<organism evidence="1 2">
    <name type="scientific">Candidatus Curtissbacteria bacterium RIFCSPLOWO2_01_FULL_38_11b</name>
    <dbReference type="NCBI Taxonomy" id="1797725"/>
    <lineage>
        <taxon>Bacteria</taxon>
        <taxon>Candidatus Curtissiibacteriota</taxon>
    </lineage>
</organism>
<comment type="caution">
    <text evidence="1">The sequence shown here is derived from an EMBL/GenBank/DDBJ whole genome shotgun (WGS) entry which is preliminary data.</text>
</comment>
<gene>
    <name evidence="1" type="ORF">A3A49_02845</name>
</gene>
<evidence type="ECO:0008006" key="3">
    <source>
        <dbReference type="Google" id="ProtNLM"/>
    </source>
</evidence>
<name>A0A1F5H406_9BACT</name>
<dbReference type="Pfam" id="PF05973">
    <property type="entry name" value="Gp49"/>
    <property type="match status" value="1"/>
</dbReference>
<proteinExistence type="predicted"/>
<evidence type="ECO:0000313" key="1">
    <source>
        <dbReference type="EMBL" id="OGD98841.1"/>
    </source>
</evidence>
<dbReference type="InterPro" id="IPR009241">
    <property type="entry name" value="HigB-like"/>
</dbReference>
<dbReference type="Proteomes" id="UP000176740">
    <property type="component" value="Unassembled WGS sequence"/>
</dbReference>
<dbReference type="EMBL" id="MFBO01000003">
    <property type="protein sequence ID" value="OGD98841.1"/>
    <property type="molecule type" value="Genomic_DNA"/>
</dbReference>